<keyword evidence="3" id="KW-1185">Reference proteome</keyword>
<feature type="region of interest" description="Disordered" evidence="1">
    <location>
        <begin position="264"/>
        <end position="290"/>
    </location>
</feature>
<proteinExistence type="predicted"/>
<dbReference type="GO" id="GO:0080025">
    <property type="term" value="F:phosphatidylinositol-3,5-bisphosphate binding"/>
    <property type="evidence" value="ECO:0007669"/>
    <property type="project" value="TreeGrafter"/>
</dbReference>
<evidence type="ECO:0000313" key="4">
    <source>
        <dbReference type="RefSeq" id="XP_054849249.1"/>
    </source>
</evidence>
<evidence type="ECO:0000256" key="1">
    <source>
        <dbReference type="SAM" id="MobiDB-lite"/>
    </source>
</evidence>
<feature type="region of interest" description="Disordered" evidence="1">
    <location>
        <begin position="985"/>
        <end position="1037"/>
    </location>
</feature>
<feature type="region of interest" description="Disordered" evidence="1">
    <location>
        <begin position="657"/>
        <end position="700"/>
    </location>
</feature>
<dbReference type="Proteomes" id="UP001190640">
    <property type="component" value="Chromosome 12"/>
</dbReference>
<dbReference type="GO" id="GO:0043325">
    <property type="term" value="F:phosphatidylinositol-3,4-bisphosphate binding"/>
    <property type="evidence" value="ECO:0007669"/>
    <property type="project" value="TreeGrafter"/>
</dbReference>
<dbReference type="InterPro" id="IPR001849">
    <property type="entry name" value="PH_domain"/>
</dbReference>
<feature type="region of interest" description="Disordered" evidence="1">
    <location>
        <begin position="716"/>
        <end position="878"/>
    </location>
</feature>
<feature type="compositionally biased region" description="Polar residues" evidence="1">
    <location>
        <begin position="721"/>
        <end position="745"/>
    </location>
</feature>
<feature type="region of interest" description="Disordered" evidence="1">
    <location>
        <begin position="306"/>
        <end position="339"/>
    </location>
</feature>
<dbReference type="GO" id="GO:0032266">
    <property type="term" value="F:phosphatidylinositol-3-phosphate binding"/>
    <property type="evidence" value="ECO:0007669"/>
    <property type="project" value="TreeGrafter"/>
</dbReference>
<feature type="compositionally biased region" description="Basic and acidic residues" evidence="1">
    <location>
        <begin position="811"/>
        <end position="826"/>
    </location>
</feature>
<dbReference type="InterPro" id="IPR057971">
    <property type="entry name" value="PKHA4-7_TBCA"/>
</dbReference>
<feature type="compositionally biased region" description="Polar residues" evidence="1">
    <location>
        <begin position="795"/>
        <end position="810"/>
    </location>
</feature>
<name>A0AA97K659_EUBMA</name>
<dbReference type="PANTHER" id="PTHR12752:SF7">
    <property type="entry name" value="PLECKSTRIN HOMOLOGY DOMAIN-CONTAINING FAMILY A MEMBER 4"/>
    <property type="match status" value="1"/>
</dbReference>
<reference evidence="4" key="1">
    <citation type="submission" date="2025-08" db="UniProtKB">
        <authorList>
            <consortium name="RefSeq"/>
        </authorList>
    </citation>
    <scope>IDENTIFICATION</scope>
    <source>
        <tissue evidence="4">Blood</tissue>
    </source>
</reference>
<dbReference type="GO" id="GO:0031234">
    <property type="term" value="C:extrinsic component of cytoplasmic side of plasma membrane"/>
    <property type="evidence" value="ECO:0007669"/>
    <property type="project" value="TreeGrafter"/>
</dbReference>
<feature type="domain" description="PH" evidence="2">
    <location>
        <begin position="55"/>
        <end position="154"/>
    </location>
</feature>
<feature type="compositionally biased region" description="Polar residues" evidence="1">
    <location>
        <begin position="901"/>
        <end position="910"/>
    </location>
</feature>
<dbReference type="Pfam" id="PF25541">
    <property type="entry name" value="TBCA_PH"/>
    <property type="match status" value="1"/>
</dbReference>
<dbReference type="InterPro" id="IPR040392">
    <property type="entry name" value="PKHA4-7_PH"/>
</dbReference>
<evidence type="ECO:0000259" key="2">
    <source>
        <dbReference type="PROSITE" id="PS50003"/>
    </source>
</evidence>
<sequence length="1099" mass="121747">MSEGDRPRSGLSQASSTATITSVSMGTKPHTTRPIPKVHTFGKRADSIKRDPNMPVIMRGWLYKKDSSGLKLWKRRWFVLSNYCLFYYRDSREEMVLGSIPLPSYEIRTAFSKEKKNRRFVFKAEHPGMRTYYFSAETQLDMNSWIWAMKQSAAAECDYGNYNRSLHNQSVSAHTSYEDCTLTQNDFAKSAESLEIARISETQDAEASSLENIQVGQKESPCPGRASLSASFNGGYLQERIEQPDLSSLSSQTDGCASPLIHTKFSIRPRSPPPHPSENPSPTSSFRTLQPSPLLSIRSSRSYSLPLTPVESPLIPDARSSPPRARRKPPRSAAAQAASCDDLSAMTAHRALARPNTPMGRVDIAPSEGLPHNPYAVLSPSTRGHALTPADRYDVFPSSEDPYCRRYTRSPHPSRARPVGEEGLTPSLGRQQQSRFADRGYISPSSGTSRTLVMSRLHGRLISPHSASSSYLHLPPLPPLPNRSNPGKRTMCRTLVRERSIHNASGQQFENDTDALLTKLCGQDKVLRGLEEEIGHLWTEKERLEKALEVMRLRLEEFKGQDATMEKICCQQRQLQDELVQVRARLCDLALDSDRAWEDYSGLESELQLLKGSLEHIRNVGHPQDQASAQQDLWRIHDILAGLRASPANYLTLESRRTGASPATTPVLDSHLGMSHNALLPCPGEEKESETAPPPGSSLFYHEAISSHGLVTQEPGRTVGQAESKQQDNPSGGEQPNPSSSSRGQQGALWHSSSERVKIEKRSPARETDALGSDHGSHTNILCEDGGHSRAKAVSSDTTAPRRSRMSAQEQLDRMQRNQEAQRKSEASQLNPSGHWRDSLKRGSSRPLPNNPPESSPKEGVQTGGNKPRCPPTPEWERQRVIQLSYALAAEASQRGKRITGRTNSRSSLDNFPGSHDSLDHHHLPSDNNSELEANSVASKHNQTTTQNLSYGGDSKAANHTVPSSQASNHMSCASEVSNWSLPLPEESNRVSSQPRVPKSVLHHPESTNEELSLKSPPLMAPLPQSANRNLSVSRTTSWDPSPFWDYEVWASEQSLVQNQGPSNGRCPRWRGENKSHQVVAYLHETAQPIKVTLVKSSF</sequence>
<feature type="compositionally biased region" description="Low complexity" evidence="1">
    <location>
        <begin position="280"/>
        <end position="290"/>
    </location>
</feature>
<dbReference type="GO" id="GO:0005546">
    <property type="term" value="F:phosphatidylinositol-4,5-bisphosphate binding"/>
    <property type="evidence" value="ECO:0007669"/>
    <property type="project" value="TreeGrafter"/>
</dbReference>
<dbReference type="AlphaFoldDB" id="A0AA97K659"/>
<feature type="region of interest" description="Disordered" evidence="1">
    <location>
        <begin position="891"/>
        <end position="970"/>
    </location>
</feature>
<feature type="compositionally biased region" description="Polar residues" evidence="1">
    <location>
        <begin position="926"/>
        <end position="950"/>
    </location>
</feature>
<dbReference type="CTD" id="57664"/>
<feature type="compositionally biased region" description="Pro residues" evidence="1">
    <location>
        <begin position="270"/>
        <end position="279"/>
    </location>
</feature>
<dbReference type="FunFam" id="2.30.29.30:FF:000083">
    <property type="entry name" value="Pleckstrin homology domain-containing family A member 5"/>
    <property type="match status" value="1"/>
</dbReference>
<dbReference type="PROSITE" id="PS50003">
    <property type="entry name" value="PH_DOMAIN"/>
    <property type="match status" value="1"/>
</dbReference>
<feature type="compositionally biased region" description="Polar residues" evidence="1">
    <location>
        <begin position="1025"/>
        <end position="1037"/>
    </location>
</feature>
<accession>A0AA97K659</accession>
<dbReference type="KEGG" id="emc:129338790"/>
<dbReference type="GO" id="GO:0090263">
    <property type="term" value="P:positive regulation of canonical Wnt signaling pathway"/>
    <property type="evidence" value="ECO:0007669"/>
    <property type="project" value="TreeGrafter"/>
</dbReference>
<dbReference type="CDD" id="cd13248">
    <property type="entry name" value="PH_PEPP1_2_3"/>
    <property type="match status" value="1"/>
</dbReference>
<feature type="compositionally biased region" description="Polar residues" evidence="1">
    <location>
        <begin position="961"/>
        <end position="970"/>
    </location>
</feature>
<feature type="compositionally biased region" description="Basic and acidic residues" evidence="1">
    <location>
        <begin position="753"/>
        <end position="769"/>
    </location>
</feature>
<dbReference type="GeneID" id="129338790"/>
<evidence type="ECO:0000313" key="3">
    <source>
        <dbReference type="Proteomes" id="UP001190640"/>
    </source>
</evidence>
<gene>
    <name evidence="4" type="primary">PLEKHA4</name>
</gene>
<dbReference type="SMART" id="SM00233">
    <property type="entry name" value="PH"/>
    <property type="match status" value="1"/>
</dbReference>
<feature type="region of interest" description="Disordered" evidence="1">
    <location>
        <begin position="407"/>
        <end position="434"/>
    </location>
</feature>
<dbReference type="GO" id="GO:2000096">
    <property type="term" value="P:positive regulation of Wnt signaling pathway, planar cell polarity pathway"/>
    <property type="evidence" value="ECO:0007669"/>
    <property type="project" value="TreeGrafter"/>
</dbReference>
<protein>
    <submittedName>
        <fullName evidence="4">Pleckstrin homology domain-containing family A member 4</fullName>
    </submittedName>
</protein>
<feature type="compositionally biased region" description="Polar residues" evidence="1">
    <location>
        <begin position="10"/>
        <end position="25"/>
    </location>
</feature>
<dbReference type="Pfam" id="PF00169">
    <property type="entry name" value="PH"/>
    <property type="match status" value="1"/>
</dbReference>
<organism evidence="3 4">
    <name type="scientific">Eublepharis macularius</name>
    <name type="common">Leopard gecko</name>
    <name type="synonym">Cyrtodactylus macularius</name>
    <dbReference type="NCBI Taxonomy" id="481883"/>
    <lineage>
        <taxon>Eukaryota</taxon>
        <taxon>Metazoa</taxon>
        <taxon>Chordata</taxon>
        <taxon>Craniata</taxon>
        <taxon>Vertebrata</taxon>
        <taxon>Euteleostomi</taxon>
        <taxon>Lepidosauria</taxon>
        <taxon>Squamata</taxon>
        <taxon>Bifurcata</taxon>
        <taxon>Gekkota</taxon>
        <taxon>Eublepharidae</taxon>
        <taxon>Eublepharinae</taxon>
        <taxon>Eublepharis</taxon>
    </lineage>
</organism>
<dbReference type="RefSeq" id="XP_054849249.1">
    <property type="nucleotide sequence ID" value="XM_054993274.1"/>
</dbReference>
<dbReference type="SUPFAM" id="SSF50729">
    <property type="entry name" value="PH domain-like"/>
    <property type="match status" value="1"/>
</dbReference>
<feature type="region of interest" description="Disordered" evidence="1">
    <location>
        <begin position="1"/>
        <end position="37"/>
    </location>
</feature>
<dbReference type="InterPro" id="IPR011993">
    <property type="entry name" value="PH-like_dom_sf"/>
</dbReference>
<dbReference type="Gene3D" id="2.30.29.30">
    <property type="entry name" value="Pleckstrin-homology domain (PH domain)/Phosphotyrosine-binding domain (PTB)"/>
    <property type="match status" value="1"/>
</dbReference>
<dbReference type="PANTHER" id="PTHR12752">
    <property type="entry name" value="PHOSPHOINOSITOL 3-PHOSPHATE-BINDING PROTEIN"/>
    <property type="match status" value="1"/>
</dbReference>